<dbReference type="RefSeq" id="WP_117718104.1">
    <property type="nucleotide sequence ID" value="NZ_QSTP01000001.1"/>
</dbReference>
<dbReference type="EMBL" id="QSTP01000001">
    <property type="protein sequence ID" value="RGM75346.1"/>
    <property type="molecule type" value="Genomic_DNA"/>
</dbReference>
<dbReference type="AlphaFoldDB" id="A0A3E4YKQ7"/>
<organism evidence="1 2">
    <name type="scientific">Agathobacter rectalis</name>
    <dbReference type="NCBI Taxonomy" id="39491"/>
    <lineage>
        <taxon>Bacteria</taxon>
        <taxon>Bacillati</taxon>
        <taxon>Bacillota</taxon>
        <taxon>Clostridia</taxon>
        <taxon>Lachnospirales</taxon>
        <taxon>Lachnospiraceae</taxon>
        <taxon>Agathobacter</taxon>
    </lineage>
</organism>
<reference evidence="1 2" key="1">
    <citation type="submission" date="2018-08" db="EMBL/GenBank/DDBJ databases">
        <title>A genome reference for cultivated species of the human gut microbiota.</title>
        <authorList>
            <person name="Zou Y."/>
            <person name="Xue W."/>
            <person name="Luo G."/>
        </authorList>
    </citation>
    <scope>NUCLEOTIDE SEQUENCE [LARGE SCALE GENOMIC DNA]</scope>
    <source>
        <strain evidence="1 2">OM07-13</strain>
    </source>
</reference>
<comment type="caution">
    <text evidence="1">The sequence shown here is derived from an EMBL/GenBank/DDBJ whole genome shotgun (WGS) entry which is preliminary data.</text>
</comment>
<accession>A0A3E4YKQ7</accession>
<sequence>MAITNKLIITKILGKIKEVEGEKLNYTDFLYNSPDILYKYLLEVYENGKRKLPFQDYGECEGIEYHSPSGKKYSNYIAAKHDCTQWLNQSANKSMVSIYIVLMSMTSEDFKAYLKRFNDKGDIFYELYSNQNNRMLCDTSNN</sequence>
<gene>
    <name evidence="1" type="ORF">DXB99_02075</name>
</gene>
<proteinExistence type="predicted"/>
<evidence type="ECO:0000313" key="2">
    <source>
        <dbReference type="Proteomes" id="UP000260758"/>
    </source>
</evidence>
<protein>
    <submittedName>
        <fullName evidence="1">Uncharacterized protein</fullName>
    </submittedName>
</protein>
<evidence type="ECO:0000313" key="1">
    <source>
        <dbReference type="EMBL" id="RGM75346.1"/>
    </source>
</evidence>
<name>A0A3E4YKQ7_9FIRM</name>
<dbReference type="Proteomes" id="UP000260758">
    <property type="component" value="Unassembled WGS sequence"/>
</dbReference>